<dbReference type="AlphaFoldDB" id="A0A7X0NQ72"/>
<organism evidence="1 2">
    <name type="scientific">Nonomuraea rubra</name>
    <dbReference type="NCBI Taxonomy" id="46180"/>
    <lineage>
        <taxon>Bacteria</taxon>
        <taxon>Bacillati</taxon>
        <taxon>Actinomycetota</taxon>
        <taxon>Actinomycetes</taxon>
        <taxon>Streptosporangiales</taxon>
        <taxon>Streptosporangiaceae</taxon>
        <taxon>Nonomuraea</taxon>
    </lineage>
</organism>
<reference evidence="1 2" key="1">
    <citation type="submission" date="2020-08" db="EMBL/GenBank/DDBJ databases">
        <title>Sequencing the genomes of 1000 actinobacteria strains.</title>
        <authorList>
            <person name="Klenk H.-P."/>
        </authorList>
    </citation>
    <scope>NUCLEOTIDE SEQUENCE [LARGE SCALE GENOMIC DNA]</scope>
    <source>
        <strain evidence="1 2">DSM 43768</strain>
    </source>
</reference>
<accession>A0A7X0NQ72</accession>
<dbReference type="Proteomes" id="UP000565579">
    <property type="component" value="Unassembled WGS sequence"/>
</dbReference>
<protein>
    <submittedName>
        <fullName evidence="1">Uncharacterized protein</fullName>
    </submittedName>
</protein>
<gene>
    <name evidence="1" type="ORF">HD593_002196</name>
</gene>
<evidence type="ECO:0000313" key="1">
    <source>
        <dbReference type="EMBL" id="MBB6547401.1"/>
    </source>
</evidence>
<dbReference type="RefSeq" id="WP_185102046.1">
    <property type="nucleotide sequence ID" value="NZ_BAAAXY010000083.1"/>
</dbReference>
<comment type="caution">
    <text evidence="1">The sequence shown here is derived from an EMBL/GenBank/DDBJ whole genome shotgun (WGS) entry which is preliminary data.</text>
</comment>
<proteinExistence type="predicted"/>
<name>A0A7X0NQ72_9ACTN</name>
<dbReference type="EMBL" id="JACHMI010000001">
    <property type="protein sequence ID" value="MBB6547401.1"/>
    <property type="molecule type" value="Genomic_DNA"/>
</dbReference>
<sequence length="190" mass="19715">MRRLSSTVVVVAGDGAAGVVAGLDQLHNVRAIVRGERGAAEVMELAGRSAATYVVHDADPLAGVAAAWAGYFDGTGVVGALEVAIEQALGELRAGRLVLPDYYLVLEPDELTQTWRHWWLGVLAGAAPVRVVPVGASSAAVAQELGRLAAGRWWPADLEGWLRALPKVVPDQAGLPAAGRVQDQAGAALT</sequence>
<keyword evidence="2" id="KW-1185">Reference proteome</keyword>
<evidence type="ECO:0000313" key="2">
    <source>
        <dbReference type="Proteomes" id="UP000565579"/>
    </source>
</evidence>